<gene>
    <name evidence="1" type="ORF">PCOR1329_LOCUS50499</name>
</gene>
<accession>A0ABN9URD3</accession>
<keyword evidence="2" id="KW-1185">Reference proteome</keyword>
<sequence>GGDQFESLLKILLSHSNFPRAKAATGMRRTPDIAGTTVDTGGKDGKLISAANTAVVDLLRRKYVQARGASDQAKMDEIAVACPDAFAATPMEPTAMPTGQRIRGVVADLNRAHQYHDKLTKHLQRATEHRDDMIHRIGDTMVELAGAGRIFLEAK</sequence>
<proteinExistence type="predicted"/>
<organism evidence="1 2">
    <name type="scientific">Prorocentrum cordatum</name>
    <dbReference type="NCBI Taxonomy" id="2364126"/>
    <lineage>
        <taxon>Eukaryota</taxon>
        <taxon>Sar</taxon>
        <taxon>Alveolata</taxon>
        <taxon>Dinophyceae</taxon>
        <taxon>Prorocentrales</taxon>
        <taxon>Prorocentraceae</taxon>
        <taxon>Prorocentrum</taxon>
    </lineage>
</organism>
<evidence type="ECO:0000313" key="2">
    <source>
        <dbReference type="Proteomes" id="UP001189429"/>
    </source>
</evidence>
<evidence type="ECO:0000313" key="1">
    <source>
        <dbReference type="EMBL" id="CAK0861966.1"/>
    </source>
</evidence>
<comment type="caution">
    <text evidence="1">The sequence shown here is derived from an EMBL/GenBank/DDBJ whole genome shotgun (WGS) entry which is preliminary data.</text>
</comment>
<feature type="non-terminal residue" evidence="1">
    <location>
        <position position="155"/>
    </location>
</feature>
<dbReference type="Proteomes" id="UP001189429">
    <property type="component" value="Unassembled WGS sequence"/>
</dbReference>
<protein>
    <submittedName>
        <fullName evidence="1">Uncharacterized protein</fullName>
    </submittedName>
</protein>
<reference evidence="1" key="1">
    <citation type="submission" date="2023-10" db="EMBL/GenBank/DDBJ databases">
        <authorList>
            <person name="Chen Y."/>
            <person name="Shah S."/>
            <person name="Dougan E. K."/>
            <person name="Thang M."/>
            <person name="Chan C."/>
        </authorList>
    </citation>
    <scope>NUCLEOTIDE SEQUENCE [LARGE SCALE GENOMIC DNA]</scope>
</reference>
<name>A0ABN9URD3_9DINO</name>
<dbReference type="EMBL" id="CAUYUJ010016112">
    <property type="protein sequence ID" value="CAK0861966.1"/>
    <property type="molecule type" value="Genomic_DNA"/>
</dbReference>
<feature type="non-terminal residue" evidence="1">
    <location>
        <position position="1"/>
    </location>
</feature>